<name>A0A1G9BEU1_9GAMM</name>
<dbReference type="NCBIfam" id="TIGR03010">
    <property type="entry name" value="sulf_tusC_dsrF"/>
    <property type="match status" value="1"/>
</dbReference>
<evidence type="ECO:0000256" key="1">
    <source>
        <dbReference type="ARBA" id="ARBA00005996"/>
    </source>
</evidence>
<dbReference type="AlphaFoldDB" id="A0A1G9BEU1"/>
<dbReference type="RefSeq" id="WP_090368434.1">
    <property type="nucleotide sequence ID" value="NZ_FNEM01000029.1"/>
</dbReference>
<sequence>MKQLAIVFTQMPHGRTGGREALDLALLSASYDIPTQCFFVGDGVYQLLTGQEPGQIESRDYIATFKALPMYDIEQIWVCQESLQQRGLVADDLMMPVNVLTRQQLTQQLNGTEQVLTF</sequence>
<dbReference type="InterPro" id="IPR017462">
    <property type="entry name" value="Sulphur_relay_TusC/DsrF"/>
</dbReference>
<dbReference type="InterPro" id="IPR003787">
    <property type="entry name" value="Sulphur_relay_DsrE/F-like"/>
</dbReference>
<evidence type="ECO:0000313" key="2">
    <source>
        <dbReference type="EMBL" id="SDK37680.1"/>
    </source>
</evidence>
<dbReference type="SUPFAM" id="SSF75169">
    <property type="entry name" value="DsrEFH-like"/>
    <property type="match status" value="1"/>
</dbReference>
<comment type="similarity">
    <text evidence="1">Belongs to the DsrF/TusC family.</text>
</comment>
<keyword evidence="3" id="KW-1185">Reference proteome</keyword>
<dbReference type="InterPro" id="IPR027396">
    <property type="entry name" value="DsrEFH-like"/>
</dbReference>
<accession>A0A1G9BEU1</accession>
<reference evidence="3" key="1">
    <citation type="submission" date="2016-10" db="EMBL/GenBank/DDBJ databases">
        <authorList>
            <person name="Varghese N."/>
            <person name="Submissions S."/>
        </authorList>
    </citation>
    <scope>NUCLEOTIDE SEQUENCE [LARGE SCALE GENOMIC DNA]</scope>
    <source>
        <strain evidence="3">DSM 23317</strain>
    </source>
</reference>
<dbReference type="PANTHER" id="PTHR38780:SF1">
    <property type="entry name" value="PROTEIN TUSC"/>
    <property type="match status" value="1"/>
</dbReference>
<dbReference type="OrthoDB" id="9789418at2"/>
<dbReference type="Proteomes" id="UP000199527">
    <property type="component" value="Unassembled WGS sequence"/>
</dbReference>
<organism evidence="2 3">
    <name type="scientific">Ferrimonas sediminum</name>
    <dbReference type="NCBI Taxonomy" id="718193"/>
    <lineage>
        <taxon>Bacteria</taxon>
        <taxon>Pseudomonadati</taxon>
        <taxon>Pseudomonadota</taxon>
        <taxon>Gammaproteobacteria</taxon>
        <taxon>Alteromonadales</taxon>
        <taxon>Ferrimonadaceae</taxon>
        <taxon>Ferrimonas</taxon>
    </lineage>
</organism>
<gene>
    <name evidence="2" type="ORF">SAMN04488540_1296</name>
</gene>
<evidence type="ECO:0000313" key="3">
    <source>
        <dbReference type="Proteomes" id="UP000199527"/>
    </source>
</evidence>
<dbReference type="NCBIfam" id="NF001238">
    <property type="entry name" value="PRK00211.1"/>
    <property type="match status" value="1"/>
</dbReference>
<dbReference type="EMBL" id="FNEM01000029">
    <property type="protein sequence ID" value="SDK37680.1"/>
    <property type="molecule type" value="Genomic_DNA"/>
</dbReference>
<dbReference type="PANTHER" id="PTHR38780">
    <property type="entry name" value="PROTEIN TUSC"/>
    <property type="match status" value="1"/>
</dbReference>
<proteinExistence type="inferred from homology"/>
<protein>
    <submittedName>
        <fullName evidence="2">tRNA 2-thiouridine synthesizing protein C</fullName>
    </submittedName>
</protein>
<dbReference type="Pfam" id="PF02635">
    <property type="entry name" value="DsrE"/>
    <property type="match status" value="1"/>
</dbReference>
<dbReference type="Gene3D" id="3.40.1260.10">
    <property type="entry name" value="DsrEFH-like"/>
    <property type="match status" value="1"/>
</dbReference>